<evidence type="ECO:0000313" key="1">
    <source>
        <dbReference type="EMBL" id="BDS07582.1"/>
    </source>
</evidence>
<protein>
    <submittedName>
        <fullName evidence="1">Uncharacterized protein</fullName>
    </submittedName>
</protein>
<dbReference type="AlphaFoldDB" id="A0AAT9FN87"/>
<gene>
    <name evidence="1" type="ORF">NT6N_26220</name>
</gene>
<sequence length="162" mass="19426">MNPQHLPSPNRLFAWYKAGKITRAQWLEGMRHQFLLALKEIEQDRENPKLALMESWRCKAAARRLKKDNTEAELREIFMSLAELDDFPPANYLWNADQLDVPMYCFLREKRTPVLRFTKMQIRRLTAEVEIEYGGLKSKKRMRESIRLRRDWRGVMVVESRD</sequence>
<organism evidence="1">
    <name type="scientific">Oceaniferula spumae</name>
    <dbReference type="NCBI Taxonomy" id="2979115"/>
    <lineage>
        <taxon>Bacteria</taxon>
        <taxon>Pseudomonadati</taxon>
        <taxon>Verrucomicrobiota</taxon>
        <taxon>Verrucomicrobiia</taxon>
        <taxon>Verrucomicrobiales</taxon>
        <taxon>Verrucomicrobiaceae</taxon>
        <taxon>Oceaniferula</taxon>
    </lineage>
</organism>
<dbReference type="EMBL" id="AP026866">
    <property type="protein sequence ID" value="BDS07582.1"/>
    <property type="molecule type" value="Genomic_DNA"/>
</dbReference>
<dbReference type="KEGG" id="osu:NT6N_26220"/>
<reference evidence="1" key="1">
    <citation type="submission" date="2024-07" db="EMBL/GenBank/DDBJ databases">
        <title>Complete genome sequence of Verrucomicrobiaceae bacterium NT6N.</title>
        <authorList>
            <person name="Huang C."/>
            <person name="Takami H."/>
            <person name="Hamasaki K."/>
        </authorList>
    </citation>
    <scope>NUCLEOTIDE SEQUENCE</scope>
    <source>
        <strain evidence="1">NT6N</strain>
    </source>
</reference>
<accession>A0AAT9FN87</accession>
<proteinExistence type="predicted"/>
<name>A0AAT9FN87_9BACT</name>